<dbReference type="CDD" id="cd00093">
    <property type="entry name" value="HTH_XRE"/>
    <property type="match status" value="1"/>
</dbReference>
<evidence type="ECO:0000259" key="1">
    <source>
        <dbReference type="PROSITE" id="PS50943"/>
    </source>
</evidence>
<feature type="domain" description="HTH cro/C1-type" evidence="1">
    <location>
        <begin position="17"/>
        <end position="70"/>
    </location>
</feature>
<protein>
    <submittedName>
        <fullName evidence="2">Helix-turn-helix transcriptional regulator</fullName>
    </submittedName>
</protein>
<dbReference type="InterPro" id="IPR010982">
    <property type="entry name" value="Lambda_DNA-bd_dom_sf"/>
</dbReference>
<sequence length="144" mass="16469">METENIKTKNVHQGANVRKLRQLVGMKQTTFGEMLGMNQQSVSRLEQKRVLEEDTLFKVANILHVAPDIIRNLEENPTSIVIENNTFQTGSSNVGVVENQRDNIVNHPVDQLMALNKEQASLYERMLTIEKEKNALLEKLLKEK</sequence>
<dbReference type="PROSITE" id="PS50943">
    <property type="entry name" value="HTH_CROC1"/>
    <property type="match status" value="1"/>
</dbReference>
<proteinExistence type="predicted"/>
<organism evidence="2 3">
    <name type="scientific">Parabacteroides hominis</name>
    <dbReference type="NCBI Taxonomy" id="2763057"/>
    <lineage>
        <taxon>Bacteria</taxon>
        <taxon>Pseudomonadati</taxon>
        <taxon>Bacteroidota</taxon>
        <taxon>Bacteroidia</taxon>
        <taxon>Bacteroidales</taxon>
        <taxon>Tannerellaceae</taxon>
        <taxon>Parabacteroides</taxon>
    </lineage>
</organism>
<keyword evidence="3" id="KW-1185">Reference proteome</keyword>
<evidence type="ECO:0000313" key="2">
    <source>
        <dbReference type="EMBL" id="MBC5632751.1"/>
    </source>
</evidence>
<dbReference type="SUPFAM" id="SSF47413">
    <property type="entry name" value="lambda repressor-like DNA-binding domains"/>
    <property type="match status" value="1"/>
</dbReference>
<dbReference type="InterPro" id="IPR001387">
    <property type="entry name" value="Cro/C1-type_HTH"/>
</dbReference>
<evidence type="ECO:0000313" key="3">
    <source>
        <dbReference type="Proteomes" id="UP000651475"/>
    </source>
</evidence>
<gene>
    <name evidence="2" type="ORF">H8S65_08225</name>
</gene>
<comment type="caution">
    <text evidence="2">The sequence shown here is derived from an EMBL/GenBank/DDBJ whole genome shotgun (WGS) entry which is preliminary data.</text>
</comment>
<dbReference type="Pfam" id="PF01381">
    <property type="entry name" value="HTH_3"/>
    <property type="match status" value="1"/>
</dbReference>
<reference evidence="2 3" key="1">
    <citation type="submission" date="2020-08" db="EMBL/GenBank/DDBJ databases">
        <title>Genome public.</title>
        <authorList>
            <person name="Liu C."/>
            <person name="Sun Q."/>
        </authorList>
    </citation>
    <scope>NUCLEOTIDE SEQUENCE [LARGE SCALE GENOMIC DNA]</scope>
    <source>
        <strain evidence="2 3">NSJ-79</strain>
    </source>
</reference>
<dbReference type="RefSeq" id="WP_186929505.1">
    <property type="nucleotide sequence ID" value="NZ_JACOOJ010000010.1"/>
</dbReference>
<name>A0ABR7DMW2_9BACT</name>
<accession>A0ABR7DMW2</accession>
<dbReference type="EMBL" id="JACOOJ010000010">
    <property type="protein sequence ID" value="MBC5632751.1"/>
    <property type="molecule type" value="Genomic_DNA"/>
</dbReference>
<dbReference type="Gene3D" id="1.10.260.40">
    <property type="entry name" value="lambda repressor-like DNA-binding domains"/>
    <property type="match status" value="1"/>
</dbReference>
<dbReference type="Proteomes" id="UP000651475">
    <property type="component" value="Unassembled WGS sequence"/>
</dbReference>
<dbReference type="SMART" id="SM00530">
    <property type="entry name" value="HTH_XRE"/>
    <property type="match status" value="1"/>
</dbReference>